<feature type="transmembrane region" description="Helical" evidence="1">
    <location>
        <begin position="141"/>
        <end position="159"/>
    </location>
</feature>
<proteinExistence type="predicted"/>
<keyword evidence="3" id="KW-1185">Reference proteome</keyword>
<dbReference type="RefSeq" id="WP_307298084.1">
    <property type="nucleotide sequence ID" value="NZ_JAUSXV010000001.1"/>
</dbReference>
<accession>A0AAW8EZS7</accession>
<keyword evidence="1" id="KW-0472">Membrane</keyword>
<feature type="transmembrane region" description="Helical" evidence="1">
    <location>
        <begin position="107"/>
        <end position="135"/>
    </location>
</feature>
<organism evidence="2 3">
    <name type="scientific">Microbacterium natoriense</name>
    <dbReference type="NCBI Taxonomy" id="284570"/>
    <lineage>
        <taxon>Bacteria</taxon>
        <taxon>Bacillati</taxon>
        <taxon>Actinomycetota</taxon>
        <taxon>Actinomycetes</taxon>
        <taxon>Micrococcales</taxon>
        <taxon>Microbacteriaceae</taxon>
        <taxon>Microbacterium</taxon>
    </lineage>
</organism>
<evidence type="ECO:0000256" key="1">
    <source>
        <dbReference type="SAM" id="Phobius"/>
    </source>
</evidence>
<evidence type="ECO:0000313" key="2">
    <source>
        <dbReference type="EMBL" id="MDQ0648955.1"/>
    </source>
</evidence>
<dbReference type="EMBL" id="JAUSXV010000001">
    <property type="protein sequence ID" value="MDQ0648955.1"/>
    <property type="molecule type" value="Genomic_DNA"/>
</dbReference>
<protein>
    <submittedName>
        <fullName evidence="2">Uncharacterized protein</fullName>
    </submittedName>
</protein>
<dbReference type="Proteomes" id="UP001244427">
    <property type="component" value="Unassembled WGS sequence"/>
</dbReference>
<name>A0AAW8EZS7_9MICO</name>
<sequence>MTAPDVVPPMQAWPANWGERRPGRNVGMLWVGIALFAIAAAMVSFSGGDAGPLWSGAVLALFGLTALVVAARRPFGRGRMQLVDTARLAGGRTSTTDVRVHFVPERLAGAAALLLSAVWAMVLTAATAVAVQMGAAGRPQAFLGAAVLGLLAALFAYAATRGTVARYRFNAFGQRPVGLAIGSDGVFLVRVGETLHVPWAAIRRVEAEVTEPRRGVDRAPLIRLRLDPERAIGTGGTQAPATVTVAAAMLQMHPQVAWSALHGFHRSPSSRAILGTPSGQLLLDEWCASAPTA</sequence>
<dbReference type="AlphaFoldDB" id="A0AAW8EZS7"/>
<feature type="transmembrane region" description="Helical" evidence="1">
    <location>
        <begin position="26"/>
        <end position="47"/>
    </location>
</feature>
<feature type="transmembrane region" description="Helical" evidence="1">
    <location>
        <begin position="53"/>
        <end position="71"/>
    </location>
</feature>
<keyword evidence="1" id="KW-0812">Transmembrane</keyword>
<gene>
    <name evidence="2" type="ORF">QFZ53_003151</name>
</gene>
<comment type="caution">
    <text evidence="2">The sequence shown here is derived from an EMBL/GenBank/DDBJ whole genome shotgun (WGS) entry which is preliminary data.</text>
</comment>
<keyword evidence="1" id="KW-1133">Transmembrane helix</keyword>
<evidence type="ECO:0000313" key="3">
    <source>
        <dbReference type="Proteomes" id="UP001244427"/>
    </source>
</evidence>
<reference evidence="2 3" key="1">
    <citation type="submission" date="2023-07" db="EMBL/GenBank/DDBJ databases">
        <title>Comparative genomics of wheat-associated soil bacteria to identify genetic determinants of phenazine resistance.</title>
        <authorList>
            <person name="Mouncey N."/>
        </authorList>
    </citation>
    <scope>NUCLEOTIDE SEQUENCE [LARGE SCALE GENOMIC DNA]</scope>
    <source>
        <strain evidence="2 3">W4I9-1</strain>
    </source>
</reference>